<dbReference type="InterPro" id="IPR000608">
    <property type="entry name" value="UBC"/>
</dbReference>
<reference evidence="16" key="1">
    <citation type="submission" date="2021-07" db="EMBL/GenBank/DDBJ databases">
        <authorList>
            <person name="Branca A.L. A."/>
        </authorList>
    </citation>
    <scope>NUCLEOTIDE SEQUENCE</scope>
</reference>
<evidence type="ECO:0000313" key="17">
    <source>
        <dbReference type="Proteomes" id="UP001152646"/>
    </source>
</evidence>
<organism evidence="16 17">
    <name type="scientific">Penicillium salamii</name>
    <dbReference type="NCBI Taxonomy" id="1612424"/>
    <lineage>
        <taxon>Eukaryota</taxon>
        <taxon>Fungi</taxon>
        <taxon>Dikarya</taxon>
        <taxon>Ascomycota</taxon>
        <taxon>Pezizomycotina</taxon>
        <taxon>Eurotiomycetes</taxon>
        <taxon>Eurotiomycetidae</taxon>
        <taxon>Eurotiales</taxon>
        <taxon>Aspergillaceae</taxon>
        <taxon>Penicillium</taxon>
    </lineage>
</organism>
<evidence type="ECO:0000256" key="6">
    <source>
        <dbReference type="ARBA" id="ARBA00023127"/>
    </source>
</evidence>
<feature type="domain" description="UBC core" evidence="15">
    <location>
        <begin position="4"/>
        <end position="153"/>
    </location>
</feature>
<gene>
    <name evidence="16" type="ORF">PSALAMII_LOCUS6003</name>
</gene>
<dbReference type="FunFam" id="3.10.110.10:FF:000037">
    <property type="entry name" value="ubiquitin-conjugating enzyme E2 27"/>
    <property type="match status" value="1"/>
</dbReference>
<evidence type="ECO:0000256" key="3">
    <source>
        <dbReference type="ARBA" id="ARBA00022741"/>
    </source>
</evidence>
<accession>A0A9W4JAP9</accession>
<evidence type="ECO:0000313" key="16">
    <source>
        <dbReference type="EMBL" id="CAG8380886.1"/>
    </source>
</evidence>
<evidence type="ECO:0000256" key="11">
    <source>
        <dbReference type="ARBA" id="ARBA00072431"/>
    </source>
</evidence>
<keyword evidence="2" id="KW-0808">Transferase</keyword>
<dbReference type="SUPFAM" id="SSF54495">
    <property type="entry name" value="UBC-like"/>
    <property type="match status" value="1"/>
</dbReference>
<dbReference type="InterPro" id="IPR023313">
    <property type="entry name" value="UBQ-conjugating_AS"/>
</dbReference>
<dbReference type="Pfam" id="PF09288">
    <property type="entry name" value="UBA_3"/>
    <property type="match status" value="1"/>
</dbReference>
<evidence type="ECO:0000256" key="7">
    <source>
        <dbReference type="ARBA" id="ARBA00039884"/>
    </source>
</evidence>
<dbReference type="Gene3D" id="3.10.110.10">
    <property type="entry name" value="Ubiquitin Conjugating Enzyme"/>
    <property type="match status" value="1"/>
</dbReference>
<dbReference type="PANTHER" id="PTHR24067">
    <property type="entry name" value="UBIQUITIN-CONJUGATING ENZYME E2"/>
    <property type="match status" value="1"/>
</dbReference>
<evidence type="ECO:0000256" key="1">
    <source>
        <dbReference type="ARBA" id="ARBA00012486"/>
    </source>
</evidence>
<evidence type="ECO:0000256" key="2">
    <source>
        <dbReference type="ARBA" id="ARBA00022679"/>
    </source>
</evidence>
<dbReference type="Pfam" id="PF00134">
    <property type="entry name" value="Cyclin_N"/>
    <property type="match status" value="1"/>
</dbReference>
<dbReference type="InterPro" id="IPR006671">
    <property type="entry name" value="Cyclin_N"/>
</dbReference>
<dbReference type="EMBL" id="CAJVPA010000186">
    <property type="protein sequence ID" value="CAG8380886.1"/>
    <property type="molecule type" value="Genomic_DNA"/>
</dbReference>
<keyword evidence="5" id="KW-0067">ATP-binding</keyword>
<evidence type="ECO:0000256" key="5">
    <source>
        <dbReference type="ARBA" id="ARBA00022840"/>
    </source>
</evidence>
<evidence type="ECO:0000256" key="4">
    <source>
        <dbReference type="ARBA" id="ARBA00022786"/>
    </source>
</evidence>
<name>A0A9W4JAP9_9EURO</name>
<proteinExistence type="predicted"/>
<dbReference type="SMART" id="SM00212">
    <property type="entry name" value="UBCc"/>
    <property type="match status" value="1"/>
</dbReference>
<dbReference type="PROSITE" id="PS50127">
    <property type="entry name" value="UBC_2"/>
    <property type="match status" value="1"/>
</dbReference>
<dbReference type="CDD" id="cd20524">
    <property type="entry name" value="CYCLIN_CCNH_rpt1"/>
    <property type="match status" value="1"/>
</dbReference>
<evidence type="ECO:0000256" key="8">
    <source>
        <dbReference type="ARBA" id="ARBA00041569"/>
    </source>
</evidence>
<feature type="compositionally biased region" description="Polar residues" evidence="14">
    <location>
        <begin position="352"/>
        <end position="365"/>
    </location>
</feature>
<dbReference type="CDD" id="cd23800">
    <property type="entry name" value="UBCc_UBE2K"/>
    <property type="match status" value="1"/>
</dbReference>
<dbReference type="Pfam" id="PF16899">
    <property type="entry name" value="Cyclin_C_2"/>
    <property type="match status" value="1"/>
</dbReference>
<dbReference type="SUPFAM" id="SSF47954">
    <property type="entry name" value="Cyclin-like"/>
    <property type="match status" value="2"/>
</dbReference>
<keyword evidence="6" id="KW-0195">Cyclin</keyword>
<keyword evidence="4" id="KW-0833">Ubl conjugation pathway</keyword>
<evidence type="ECO:0000256" key="13">
    <source>
        <dbReference type="PROSITE-ProRule" id="PRU10133"/>
    </source>
</evidence>
<evidence type="ECO:0000259" key="15">
    <source>
        <dbReference type="PROSITE" id="PS50127"/>
    </source>
</evidence>
<dbReference type="InterPro" id="IPR009060">
    <property type="entry name" value="UBA-like_sf"/>
</dbReference>
<protein>
    <recommendedName>
        <fullName evidence="11">Ubiquitin-conjugating enzyme E2 1</fullName>
        <ecNumber evidence="1">2.3.2.23</ecNumber>
    </recommendedName>
    <alternativeName>
        <fullName evidence="12">E2 ubiquitin-conjugating enzyme 1</fullName>
    </alternativeName>
    <alternativeName>
        <fullName evidence="9">E2 ubiquitin-conjugating enzyme 2</fullName>
    </alternativeName>
    <alternativeName>
        <fullName evidence="10">Ubiquitin carrier protein UBC2</fullName>
    </alternativeName>
    <alternativeName>
        <fullName evidence="7">Ubiquitin-conjugating enzyme E2 2</fullName>
    </alternativeName>
    <alternativeName>
        <fullName evidence="8">Ubiquitin-protein ligase UBC2</fullName>
    </alternativeName>
</protein>
<sequence length="733" mass="81580">MASNRTRRIGKEIADIHADVHSQIKAEPFYNNDDVTHLRGSFPGPPGTPYEGGTYSIDIKIPTDYPFRPPTMKFETKVWHPNVSSQTGAICLDTLSSAWSPVLTIKSALLSLQSLLSTPEPKDPQDAEVANMLLRTPKEFERVAREWAVIYAGAPMSDDHASGYSADDVQIVEDSLANYDGYNKDLIDRFCSMGFDVERVVAAFRFVGADRMGGTDYRLDEGRMGDITARLLGECGIGLSIRTGASTSSLSTKSTFDPLCYYTKRTKPSYIKTSGAIPHHRSLRHSLLHPTKALCLALLTNTATMIEDDIYRASSQYRLWSYTESSLQSLRATTNAVASERVRAALRRSREQQSATSSAAGTPQPGSDMDGKNKDEKEIECLTPEEELVLVRYYCEKTLELGETYRPPMPTMARVREHQHRVATAIQYLRRFYITNSPMTYHPKSIMACALFVATKTENYYMSLRQFADGIPGETSPEDVIAPEFLLMQGLRFTFDIRHPFRGLEGGVMELQAIADGQGQPAPHLPHETAEDLQQGLLSIAPPPTPSKSMSDRIAVAHGKTRDLLKTAAQMTDAYFLYTPSQIWLSAFLVADRPLAEFLLDVKLGGPVTATIPTPETDENGLLNPLYEIRSKLHRVLTECSALLQSYTPLSSDPVQMKNLKRIAKKLYHCQNPEKVNLKRESAQVPVSQPDSGAVTSESESERLAKKRKLEQEQMARQGNDVFGPDLVQRTKP</sequence>
<feature type="region of interest" description="Disordered" evidence="14">
    <location>
        <begin position="678"/>
        <end position="733"/>
    </location>
</feature>
<dbReference type="PROSITE" id="PS00183">
    <property type="entry name" value="UBC_1"/>
    <property type="match status" value="1"/>
</dbReference>
<feature type="compositionally biased region" description="Polar residues" evidence="14">
    <location>
        <begin position="685"/>
        <end position="698"/>
    </location>
</feature>
<evidence type="ECO:0000256" key="14">
    <source>
        <dbReference type="SAM" id="MobiDB-lite"/>
    </source>
</evidence>
<dbReference type="GO" id="GO:0005524">
    <property type="term" value="F:ATP binding"/>
    <property type="evidence" value="ECO:0007669"/>
    <property type="project" value="UniProtKB-KW"/>
</dbReference>
<feature type="region of interest" description="Disordered" evidence="14">
    <location>
        <begin position="343"/>
        <end position="378"/>
    </location>
</feature>
<dbReference type="CDD" id="cd20525">
    <property type="entry name" value="CYCLIN_CCNH_rpt2"/>
    <property type="match status" value="1"/>
</dbReference>
<dbReference type="FunFam" id="1.10.472.10:FF:000095">
    <property type="entry name" value="Cyclin Ccl1, putative (AFU_orthologue AFUA_5G07030)"/>
    <property type="match status" value="1"/>
</dbReference>
<dbReference type="InterPro" id="IPR036915">
    <property type="entry name" value="Cyclin-like_sf"/>
</dbReference>
<feature type="compositionally biased region" description="Basic and acidic residues" evidence="14">
    <location>
        <begin position="700"/>
        <end position="714"/>
    </location>
</feature>
<dbReference type="AlphaFoldDB" id="A0A9W4JAP9"/>
<feature type="compositionally biased region" description="Basic and acidic residues" evidence="14">
    <location>
        <begin position="369"/>
        <end position="378"/>
    </location>
</feature>
<dbReference type="Proteomes" id="UP001152646">
    <property type="component" value="Unassembled WGS sequence"/>
</dbReference>
<evidence type="ECO:0000256" key="9">
    <source>
        <dbReference type="ARBA" id="ARBA00042179"/>
    </source>
</evidence>
<dbReference type="EC" id="2.3.2.23" evidence="1"/>
<dbReference type="InterPro" id="IPR015368">
    <property type="entry name" value="UBA_C_fun"/>
</dbReference>
<dbReference type="OrthoDB" id="340962at2759"/>
<dbReference type="GO" id="GO:0061631">
    <property type="term" value="F:ubiquitin conjugating enzyme activity"/>
    <property type="evidence" value="ECO:0007669"/>
    <property type="project" value="UniProtKB-EC"/>
</dbReference>
<keyword evidence="3" id="KW-0547">Nucleotide-binding</keyword>
<evidence type="ECO:0000256" key="10">
    <source>
        <dbReference type="ARBA" id="ARBA00042190"/>
    </source>
</evidence>
<comment type="caution">
    <text evidence="16">The sequence shown here is derived from an EMBL/GenBank/DDBJ whole genome shotgun (WGS) entry which is preliminary data.</text>
</comment>
<feature type="active site" description="Glycyl thioester intermediate" evidence="13">
    <location>
        <position position="91"/>
    </location>
</feature>
<dbReference type="InterPro" id="IPR016135">
    <property type="entry name" value="UBQ-conjugating_enzyme/RWD"/>
</dbReference>
<dbReference type="InterPro" id="IPR050113">
    <property type="entry name" value="Ub_conjugating_enzyme"/>
</dbReference>
<dbReference type="InterPro" id="IPR031658">
    <property type="entry name" value="Cyclin_C_2"/>
</dbReference>
<evidence type="ECO:0000256" key="12">
    <source>
        <dbReference type="ARBA" id="ARBA00077197"/>
    </source>
</evidence>
<dbReference type="Pfam" id="PF00179">
    <property type="entry name" value="UQ_con"/>
    <property type="match status" value="1"/>
</dbReference>
<dbReference type="Gene3D" id="1.10.472.10">
    <property type="entry name" value="Cyclin-like"/>
    <property type="match status" value="1"/>
</dbReference>
<dbReference type="SUPFAM" id="SSF46934">
    <property type="entry name" value="UBA-like"/>
    <property type="match status" value="1"/>
</dbReference>